<evidence type="ECO:0000259" key="1">
    <source>
        <dbReference type="Pfam" id="PF00535"/>
    </source>
</evidence>
<evidence type="ECO:0000313" key="2">
    <source>
        <dbReference type="EMBL" id="OGE19727.1"/>
    </source>
</evidence>
<name>A0A1F5ITR6_9BACT</name>
<dbReference type="Pfam" id="PF00535">
    <property type="entry name" value="Glycos_transf_2"/>
    <property type="match status" value="1"/>
</dbReference>
<gene>
    <name evidence="2" type="ORF">A2871_03660</name>
</gene>
<proteinExistence type="predicted"/>
<evidence type="ECO:0000313" key="3">
    <source>
        <dbReference type="Proteomes" id="UP000176336"/>
    </source>
</evidence>
<dbReference type="Gene3D" id="3.90.550.10">
    <property type="entry name" value="Spore Coat Polysaccharide Biosynthesis Protein SpsA, Chain A"/>
    <property type="match status" value="1"/>
</dbReference>
<feature type="domain" description="Glycosyltransferase 2-like" evidence="1">
    <location>
        <begin position="4"/>
        <end position="174"/>
    </location>
</feature>
<dbReference type="InterPro" id="IPR050256">
    <property type="entry name" value="Glycosyltransferase_2"/>
</dbReference>
<dbReference type="CDD" id="cd04179">
    <property type="entry name" value="DPM_DPG-synthase_like"/>
    <property type="match status" value="1"/>
</dbReference>
<dbReference type="PANTHER" id="PTHR48090:SF7">
    <property type="entry name" value="RFBJ PROTEIN"/>
    <property type="match status" value="1"/>
</dbReference>
<protein>
    <recommendedName>
        <fullName evidence="1">Glycosyltransferase 2-like domain-containing protein</fullName>
    </recommendedName>
</protein>
<dbReference type="EMBL" id="MFCR01000002">
    <property type="protein sequence ID" value="OGE19727.1"/>
    <property type="molecule type" value="Genomic_DNA"/>
</dbReference>
<dbReference type="PANTHER" id="PTHR48090">
    <property type="entry name" value="UNDECAPRENYL-PHOSPHATE 4-DEOXY-4-FORMAMIDO-L-ARABINOSE TRANSFERASE-RELATED"/>
    <property type="match status" value="1"/>
</dbReference>
<dbReference type="SUPFAM" id="SSF53448">
    <property type="entry name" value="Nucleotide-diphospho-sugar transferases"/>
    <property type="match status" value="1"/>
</dbReference>
<sequence>MILSVIIPVFNEEGTIEPLLRKVNKVKISGVRKQLIVVDDCSTDNTSQILSSLKDIKFLYLRQKSNMGKGAAVRMGLKEAKGDFVIIQDADMEYNPEDYAKLLQPILERKTKVVYGTRLTNYPLKFWGPDKTVLPVHLLANYFLTFLVNILYGSHLTDMETGYKMFSKEVLKKLNLVSNEFEIEPEITIKTIKLGYTIFEIPITTKPRSYEQGKKISFIDGIIAVFTILKYKLF</sequence>
<dbReference type="AlphaFoldDB" id="A0A1F5ITR6"/>
<reference evidence="2 3" key="1">
    <citation type="journal article" date="2016" name="Nat. Commun.">
        <title>Thousands of microbial genomes shed light on interconnected biogeochemical processes in an aquifer system.</title>
        <authorList>
            <person name="Anantharaman K."/>
            <person name="Brown C.T."/>
            <person name="Hug L.A."/>
            <person name="Sharon I."/>
            <person name="Castelle C.J."/>
            <person name="Probst A.J."/>
            <person name="Thomas B.C."/>
            <person name="Singh A."/>
            <person name="Wilkins M.J."/>
            <person name="Karaoz U."/>
            <person name="Brodie E.L."/>
            <person name="Williams K.H."/>
            <person name="Hubbard S.S."/>
            <person name="Banfield J.F."/>
        </authorList>
    </citation>
    <scope>NUCLEOTIDE SEQUENCE [LARGE SCALE GENOMIC DNA]</scope>
</reference>
<accession>A0A1F5ITR6</accession>
<dbReference type="InterPro" id="IPR029044">
    <property type="entry name" value="Nucleotide-diphossugar_trans"/>
</dbReference>
<dbReference type="InterPro" id="IPR001173">
    <property type="entry name" value="Glyco_trans_2-like"/>
</dbReference>
<dbReference type="Proteomes" id="UP000176336">
    <property type="component" value="Unassembled WGS sequence"/>
</dbReference>
<comment type="caution">
    <text evidence="2">The sequence shown here is derived from an EMBL/GenBank/DDBJ whole genome shotgun (WGS) entry which is preliminary data.</text>
</comment>
<organism evidence="2 3">
    <name type="scientific">Candidatus Daviesbacteria bacterium RIFCSPHIGHO2_01_FULL_41_23</name>
    <dbReference type="NCBI Taxonomy" id="1797764"/>
    <lineage>
        <taxon>Bacteria</taxon>
        <taxon>Candidatus Daviesiibacteriota</taxon>
    </lineage>
</organism>